<dbReference type="OrthoDB" id="7771794at2"/>
<sequence>MLGITGATGQLGRLVIQSLKDKGLADQAVALVRNPNKAENLEIAARPFDYDQAPATLAASLQGIEKLLLISASEVGKRVAQHRNVIDAAKAAGIKKIIYTSLLHADTSPIGLASDHRQTEAAITGSGIAYTILRNSWYTENYTGNLKAAVENGVILGATQNAQLTTASRYDLAEAAVKALTGEGHENRTYELAGIPFTLSVLADETATQSGKPVIYKDLPQADYAETLQSFGLPAPVAEMIASADADAANGALYDQSGDLARLLGRTPQPLSDAVRDALQ</sequence>
<dbReference type="InterPro" id="IPR036291">
    <property type="entry name" value="NAD(P)-bd_dom_sf"/>
</dbReference>
<protein>
    <submittedName>
        <fullName evidence="2">NAD(P)-dependent oxidoreductase</fullName>
    </submittedName>
</protein>
<dbReference type="PANTHER" id="PTHR47129">
    <property type="entry name" value="QUINONE OXIDOREDUCTASE 2"/>
    <property type="match status" value="1"/>
</dbReference>
<gene>
    <name evidence="2" type="ORF">GCM10011499_13440</name>
</gene>
<dbReference type="RefSeq" id="WP_127072832.1">
    <property type="nucleotide sequence ID" value="NZ_BMKB01000002.1"/>
</dbReference>
<dbReference type="Gene3D" id="3.90.25.10">
    <property type="entry name" value="UDP-galactose 4-epimerase, domain 1"/>
    <property type="match status" value="1"/>
</dbReference>
<dbReference type="Gene3D" id="3.40.50.720">
    <property type="entry name" value="NAD(P)-binding Rossmann-like Domain"/>
    <property type="match status" value="1"/>
</dbReference>
<keyword evidence="3" id="KW-1185">Reference proteome</keyword>
<feature type="domain" description="NAD(P)-binding" evidence="1">
    <location>
        <begin position="6"/>
        <end position="181"/>
    </location>
</feature>
<dbReference type="Pfam" id="PF13460">
    <property type="entry name" value="NAD_binding_10"/>
    <property type="match status" value="1"/>
</dbReference>
<dbReference type="PANTHER" id="PTHR47129:SF1">
    <property type="entry name" value="NMRA-LIKE DOMAIN-CONTAINING PROTEIN"/>
    <property type="match status" value="1"/>
</dbReference>
<evidence type="ECO:0000259" key="1">
    <source>
        <dbReference type="Pfam" id="PF13460"/>
    </source>
</evidence>
<dbReference type="SUPFAM" id="SSF51735">
    <property type="entry name" value="NAD(P)-binding Rossmann-fold domains"/>
    <property type="match status" value="1"/>
</dbReference>
<dbReference type="InterPro" id="IPR016040">
    <property type="entry name" value="NAD(P)-bd_dom"/>
</dbReference>
<evidence type="ECO:0000313" key="3">
    <source>
        <dbReference type="Proteomes" id="UP000596977"/>
    </source>
</evidence>
<dbReference type="CDD" id="cd05269">
    <property type="entry name" value="TMR_SDR_a"/>
    <property type="match status" value="1"/>
</dbReference>
<comment type="caution">
    <text evidence="2">The sequence shown here is derived from an EMBL/GenBank/DDBJ whole genome shotgun (WGS) entry which is preliminary data.</text>
</comment>
<reference evidence="2 3" key="1">
    <citation type="journal article" date="2014" name="Int. J. Syst. Evol. Microbiol.">
        <title>Complete genome sequence of Corynebacterium casei LMG S-19264T (=DSM 44701T), isolated from a smear-ripened cheese.</title>
        <authorList>
            <consortium name="US DOE Joint Genome Institute (JGI-PGF)"/>
            <person name="Walter F."/>
            <person name="Albersmeier A."/>
            <person name="Kalinowski J."/>
            <person name="Ruckert C."/>
        </authorList>
    </citation>
    <scope>NUCLEOTIDE SEQUENCE [LARGE SCALE GENOMIC DNA]</scope>
    <source>
        <strain evidence="2 3">CGMCC 1.15896</strain>
    </source>
</reference>
<organism evidence="2 3">
    <name type="scientific">Pelagibacterium lentulum</name>
    <dbReference type="NCBI Taxonomy" id="2029865"/>
    <lineage>
        <taxon>Bacteria</taxon>
        <taxon>Pseudomonadati</taxon>
        <taxon>Pseudomonadota</taxon>
        <taxon>Alphaproteobacteria</taxon>
        <taxon>Hyphomicrobiales</taxon>
        <taxon>Devosiaceae</taxon>
        <taxon>Pelagibacterium</taxon>
    </lineage>
</organism>
<accession>A0A916R9N6</accession>
<dbReference type="EMBL" id="BMKB01000002">
    <property type="protein sequence ID" value="GGA45054.1"/>
    <property type="molecule type" value="Genomic_DNA"/>
</dbReference>
<dbReference type="AlphaFoldDB" id="A0A916R9N6"/>
<evidence type="ECO:0000313" key="2">
    <source>
        <dbReference type="EMBL" id="GGA45054.1"/>
    </source>
</evidence>
<name>A0A916R9N6_9HYPH</name>
<proteinExistence type="predicted"/>
<dbReference type="InterPro" id="IPR052718">
    <property type="entry name" value="NmrA-type_oxidoreductase"/>
</dbReference>
<dbReference type="Proteomes" id="UP000596977">
    <property type="component" value="Unassembled WGS sequence"/>
</dbReference>